<dbReference type="Proteomes" id="UP000248148">
    <property type="component" value="Unassembled WGS sequence"/>
</dbReference>
<dbReference type="RefSeq" id="WP_110780241.1">
    <property type="nucleotide sequence ID" value="NZ_QJTI01000005.1"/>
</dbReference>
<organism evidence="1 2">
    <name type="scientific">Rhodopseudomonas faecalis</name>
    <dbReference type="NCBI Taxonomy" id="99655"/>
    <lineage>
        <taxon>Bacteria</taxon>
        <taxon>Pseudomonadati</taxon>
        <taxon>Pseudomonadota</taxon>
        <taxon>Alphaproteobacteria</taxon>
        <taxon>Hyphomicrobiales</taxon>
        <taxon>Nitrobacteraceae</taxon>
        <taxon>Rhodopseudomonas</taxon>
    </lineage>
</organism>
<sequence length="69" mass="7563">MNTTNTDQNTAPRKLKRLKAWREELGISAATAWRWNKSGRIKIVTVGGVSFVDVASFDATIEAAIEKAA</sequence>
<evidence type="ECO:0000313" key="1">
    <source>
        <dbReference type="EMBL" id="PYF03834.1"/>
    </source>
</evidence>
<dbReference type="OrthoDB" id="5298532at2"/>
<keyword evidence="2" id="KW-1185">Reference proteome</keyword>
<gene>
    <name evidence="1" type="ORF">BJ122_10591</name>
</gene>
<dbReference type="EMBL" id="QJTI01000005">
    <property type="protein sequence ID" value="PYF03834.1"/>
    <property type="molecule type" value="Genomic_DNA"/>
</dbReference>
<evidence type="ECO:0008006" key="3">
    <source>
        <dbReference type="Google" id="ProtNLM"/>
    </source>
</evidence>
<proteinExistence type="predicted"/>
<comment type="caution">
    <text evidence="1">The sequence shown here is derived from an EMBL/GenBank/DDBJ whole genome shotgun (WGS) entry which is preliminary data.</text>
</comment>
<evidence type="ECO:0000313" key="2">
    <source>
        <dbReference type="Proteomes" id="UP000248148"/>
    </source>
</evidence>
<name>A0A318TGP7_9BRAD</name>
<protein>
    <recommendedName>
        <fullName evidence="3">Excisionase family DNA binding protein</fullName>
    </recommendedName>
</protein>
<dbReference type="AlphaFoldDB" id="A0A318TGP7"/>
<accession>A0A318TGP7</accession>
<reference evidence="1 2" key="1">
    <citation type="submission" date="2018-06" db="EMBL/GenBank/DDBJ databases">
        <title>Genomic Encyclopedia of Archaeal and Bacterial Type Strains, Phase II (KMG-II): from individual species to whole genera.</title>
        <authorList>
            <person name="Goeker M."/>
        </authorList>
    </citation>
    <scope>NUCLEOTIDE SEQUENCE [LARGE SCALE GENOMIC DNA]</scope>
    <source>
        <strain evidence="1 2">JCM 11668</strain>
    </source>
</reference>